<protein>
    <recommendedName>
        <fullName evidence="7">J domain-containing protein</fullName>
    </recommendedName>
</protein>
<dbReference type="Proteomes" id="UP001140217">
    <property type="component" value="Unassembled WGS sequence"/>
</dbReference>
<dbReference type="InterPro" id="IPR011990">
    <property type="entry name" value="TPR-like_helical_dom_sf"/>
</dbReference>
<dbReference type="PANTHER" id="PTHR44140:SF2">
    <property type="entry name" value="LD25575P"/>
    <property type="match status" value="1"/>
</dbReference>
<accession>A0A9W8HM27</accession>
<feature type="compositionally biased region" description="Low complexity" evidence="5">
    <location>
        <begin position="382"/>
        <end position="396"/>
    </location>
</feature>
<dbReference type="Pfam" id="PF14559">
    <property type="entry name" value="TPR_19"/>
    <property type="match status" value="1"/>
</dbReference>
<comment type="subcellular location">
    <subcellularLocation>
        <location evidence="1">Endoplasmic reticulum</location>
    </subcellularLocation>
</comment>
<organism evidence="8 9">
    <name type="scientific">Coemansia javaensis</name>
    <dbReference type="NCBI Taxonomy" id="2761396"/>
    <lineage>
        <taxon>Eukaryota</taxon>
        <taxon>Fungi</taxon>
        <taxon>Fungi incertae sedis</taxon>
        <taxon>Zoopagomycota</taxon>
        <taxon>Kickxellomycotina</taxon>
        <taxon>Kickxellomycetes</taxon>
        <taxon>Kickxellales</taxon>
        <taxon>Kickxellaceae</taxon>
        <taxon>Coemansia</taxon>
    </lineage>
</organism>
<evidence type="ECO:0000256" key="2">
    <source>
        <dbReference type="ARBA" id="ARBA00022729"/>
    </source>
</evidence>
<dbReference type="SUPFAM" id="SSF46565">
    <property type="entry name" value="Chaperone J-domain"/>
    <property type="match status" value="1"/>
</dbReference>
<dbReference type="GO" id="GO:0051087">
    <property type="term" value="F:protein-folding chaperone binding"/>
    <property type="evidence" value="ECO:0007669"/>
    <property type="project" value="TreeGrafter"/>
</dbReference>
<dbReference type="PROSITE" id="PS50005">
    <property type="entry name" value="TPR"/>
    <property type="match status" value="1"/>
</dbReference>
<feature type="compositionally biased region" description="Basic and acidic residues" evidence="5">
    <location>
        <begin position="398"/>
        <end position="407"/>
    </location>
</feature>
<evidence type="ECO:0000256" key="5">
    <source>
        <dbReference type="SAM" id="MobiDB-lite"/>
    </source>
</evidence>
<dbReference type="PROSITE" id="PS50076">
    <property type="entry name" value="DNAJ_2"/>
    <property type="match status" value="1"/>
</dbReference>
<name>A0A9W8HM27_9FUNG</name>
<dbReference type="Pfam" id="PF00226">
    <property type="entry name" value="DnaJ"/>
    <property type="match status" value="1"/>
</dbReference>
<keyword evidence="2 6" id="KW-0732">Signal</keyword>
<evidence type="ECO:0000256" key="1">
    <source>
        <dbReference type="ARBA" id="ARBA00004240"/>
    </source>
</evidence>
<evidence type="ECO:0000256" key="6">
    <source>
        <dbReference type="SAM" id="SignalP"/>
    </source>
</evidence>
<dbReference type="Pfam" id="PF13432">
    <property type="entry name" value="TPR_16"/>
    <property type="match status" value="2"/>
</dbReference>
<feature type="repeat" description="TPR" evidence="4">
    <location>
        <begin position="27"/>
        <end position="60"/>
    </location>
</feature>
<dbReference type="Pfam" id="PF13181">
    <property type="entry name" value="TPR_8"/>
    <property type="match status" value="1"/>
</dbReference>
<dbReference type="Gene3D" id="1.10.287.110">
    <property type="entry name" value="DnaJ domain"/>
    <property type="match status" value="1"/>
</dbReference>
<dbReference type="Gene3D" id="1.25.40.10">
    <property type="entry name" value="Tetratricopeptide repeat domain"/>
    <property type="match status" value="1"/>
</dbReference>
<dbReference type="EMBL" id="JANBUL010000004">
    <property type="protein sequence ID" value="KAJ2786072.1"/>
    <property type="molecule type" value="Genomic_DNA"/>
</dbReference>
<feature type="region of interest" description="Disordered" evidence="5">
    <location>
        <begin position="481"/>
        <end position="500"/>
    </location>
</feature>
<keyword evidence="4" id="KW-0802">TPR repeat</keyword>
<evidence type="ECO:0000256" key="4">
    <source>
        <dbReference type="PROSITE-ProRule" id="PRU00339"/>
    </source>
</evidence>
<sequence>MQVSVLTSTAVVAILALGVGAGEQRTTQQYLDEANGLLQRGKYHEALRSYDAAVERDPQNYLTYFKRATTLLTVNRHASAIRDFGRAIELKADFEQAYYQRARAYVKEGSYGAAEEDLGRVAGGSAKLAAQARELGETVAAARAADRRLAQALGRDGRGGECVEAASAVIRISPLHTAALRARGACRAATGDLEGAAADLGRAVRIQPGDVETQNTLAGLHFLGLGERERGLEHARACLRSDPDNRACKATHGRLRALDRRLAKLDEDRAKSKWNTCNRAVAPLSGSRGGGLLHDVDEAYAEFALGAGIPAEAPSRLATQLAAVGCEGYAHTKRWDSVLALCGRVLDAEPGNADALGRQLDAQLELGQLDQAQETLGRLEKAAAAGGDAQQHQQHQQRAREGRARLEQKKRAAARKDYYKILGVARDAAPADIKKAFRKLAHQWHPDRYRGDLPKEQVEAKMADINLAYEVLMDEEARARYDQGHDPNDPGGSSDFGGFGSPFVFQQGEGRQFVFQQGGSSGRQFSFQFGGFPF</sequence>
<dbReference type="InterPro" id="IPR051727">
    <property type="entry name" value="DnaJ_C3_Co-chaperones"/>
</dbReference>
<dbReference type="InterPro" id="IPR036869">
    <property type="entry name" value="J_dom_sf"/>
</dbReference>
<keyword evidence="9" id="KW-1185">Reference proteome</keyword>
<dbReference type="GO" id="GO:0005783">
    <property type="term" value="C:endoplasmic reticulum"/>
    <property type="evidence" value="ECO:0007669"/>
    <property type="project" value="UniProtKB-SubCell"/>
</dbReference>
<reference evidence="8" key="1">
    <citation type="submission" date="2022-07" db="EMBL/GenBank/DDBJ databases">
        <title>Phylogenomic reconstructions and comparative analyses of Kickxellomycotina fungi.</title>
        <authorList>
            <person name="Reynolds N.K."/>
            <person name="Stajich J.E."/>
            <person name="Barry K."/>
            <person name="Grigoriev I.V."/>
            <person name="Crous P."/>
            <person name="Smith M.E."/>
        </authorList>
    </citation>
    <scope>NUCLEOTIDE SEQUENCE</scope>
    <source>
        <strain evidence="8">NBRC 105414</strain>
    </source>
</reference>
<feature type="region of interest" description="Disordered" evidence="5">
    <location>
        <begin position="382"/>
        <end position="407"/>
    </location>
</feature>
<comment type="caution">
    <text evidence="8">The sequence shown here is derived from an EMBL/GenBank/DDBJ whole genome shotgun (WGS) entry which is preliminary data.</text>
</comment>
<evidence type="ECO:0000259" key="7">
    <source>
        <dbReference type="PROSITE" id="PS50076"/>
    </source>
</evidence>
<dbReference type="AlphaFoldDB" id="A0A9W8HM27"/>
<dbReference type="SMART" id="SM00271">
    <property type="entry name" value="DnaJ"/>
    <property type="match status" value="1"/>
</dbReference>
<evidence type="ECO:0000313" key="8">
    <source>
        <dbReference type="EMBL" id="KAJ2786072.1"/>
    </source>
</evidence>
<dbReference type="InterPro" id="IPR001623">
    <property type="entry name" value="DnaJ_domain"/>
</dbReference>
<dbReference type="SMART" id="SM00028">
    <property type="entry name" value="TPR"/>
    <property type="match status" value="5"/>
</dbReference>
<dbReference type="CDD" id="cd06257">
    <property type="entry name" value="DnaJ"/>
    <property type="match status" value="1"/>
</dbReference>
<dbReference type="PANTHER" id="PTHR44140">
    <property type="entry name" value="LD25575P"/>
    <property type="match status" value="1"/>
</dbReference>
<evidence type="ECO:0000313" key="9">
    <source>
        <dbReference type="Proteomes" id="UP001140217"/>
    </source>
</evidence>
<dbReference type="OrthoDB" id="1726119at2759"/>
<feature type="chain" id="PRO_5040954487" description="J domain-containing protein" evidence="6">
    <location>
        <begin position="22"/>
        <end position="534"/>
    </location>
</feature>
<proteinExistence type="predicted"/>
<evidence type="ECO:0000256" key="3">
    <source>
        <dbReference type="ARBA" id="ARBA00022824"/>
    </source>
</evidence>
<dbReference type="PRINTS" id="PR00625">
    <property type="entry name" value="JDOMAIN"/>
</dbReference>
<feature type="domain" description="J" evidence="7">
    <location>
        <begin position="417"/>
        <end position="485"/>
    </location>
</feature>
<gene>
    <name evidence="8" type="ORF">H4R18_000104</name>
</gene>
<feature type="signal peptide" evidence="6">
    <location>
        <begin position="1"/>
        <end position="21"/>
    </location>
</feature>
<dbReference type="GO" id="GO:0051787">
    <property type="term" value="F:misfolded protein binding"/>
    <property type="evidence" value="ECO:0007669"/>
    <property type="project" value="TreeGrafter"/>
</dbReference>
<keyword evidence="3" id="KW-0256">Endoplasmic reticulum</keyword>
<dbReference type="GO" id="GO:0034975">
    <property type="term" value="P:protein folding in endoplasmic reticulum"/>
    <property type="evidence" value="ECO:0007669"/>
    <property type="project" value="TreeGrafter"/>
</dbReference>
<dbReference type="SUPFAM" id="SSF48452">
    <property type="entry name" value="TPR-like"/>
    <property type="match status" value="1"/>
</dbReference>
<dbReference type="InterPro" id="IPR019734">
    <property type="entry name" value="TPR_rpt"/>
</dbReference>